<dbReference type="EMBL" id="JANAVB010038615">
    <property type="protein sequence ID" value="KAJ6800905.1"/>
    <property type="molecule type" value="Genomic_DNA"/>
</dbReference>
<dbReference type="InterPro" id="IPR031595">
    <property type="entry name" value="PRORP_C"/>
</dbReference>
<evidence type="ECO:0000256" key="10">
    <source>
        <dbReference type="ARBA" id="ARBA00022801"/>
    </source>
</evidence>
<dbReference type="PANTHER" id="PTHR13547:SF1">
    <property type="entry name" value="MITOCHONDRIAL RIBONUCLEASE P CATALYTIC SUBUNIT"/>
    <property type="match status" value="1"/>
</dbReference>
<evidence type="ECO:0000256" key="17">
    <source>
        <dbReference type="SAM" id="MobiDB-lite"/>
    </source>
</evidence>
<dbReference type="GO" id="GO:0004526">
    <property type="term" value="F:ribonuclease P activity"/>
    <property type="evidence" value="ECO:0007669"/>
    <property type="project" value="UniProtKB-EC"/>
</dbReference>
<keyword evidence="14" id="KW-0496">Mitochondrion</keyword>
<feature type="region of interest" description="Disordered" evidence="17">
    <location>
        <begin position="42"/>
        <end position="92"/>
    </location>
</feature>
<evidence type="ECO:0000256" key="12">
    <source>
        <dbReference type="ARBA" id="ARBA00022842"/>
    </source>
</evidence>
<dbReference type="InterPro" id="IPR011990">
    <property type="entry name" value="TPR-like_helical_dom_sf"/>
</dbReference>
<keyword evidence="11" id="KW-0862">Zinc</keyword>
<dbReference type="InterPro" id="IPR033443">
    <property type="entry name" value="PROP1-like_PPR_dom"/>
</dbReference>
<reference evidence="20" key="2">
    <citation type="submission" date="2023-04" db="EMBL/GenBank/DDBJ databases">
        <authorList>
            <person name="Bruccoleri R.E."/>
            <person name="Oakeley E.J."/>
            <person name="Faust A.-M."/>
            <person name="Dessus-Babus S."/>
            <person name="Altorfer M."/>
            <person name="Burckhardt D."/>
            <person name="Oertli M."/>
            <person name="Naumann U."/>
            <person name="Petersen F."/>
            <person name="Wong J."/>
        </authorList>
    </citation>
    <scope>NUCLEOTIDE SEQUENCE</scope>
    <source>
        <strain evidence="20">GSM-AAB239-AS_SAM_17_03QT</strain>
        <tissue evidence="20">Leaf</tissue>
    </source>
</reference>
<reference evidence="20" key="1">
    <citation type="journal article" date="2023" name="GigaByte">
        <title>Genome assembly of the bearded iris, Iris pallida Lam.</title>
        <authorList>
            <person name="Bruccoleri R.E."/>
            <person name="Oakeley E.J."/>
            <person name="Faust A.M.E."/>
            <person name="Altorfer M."/>
            <person name="Dessus-Babus S."/>
            <person name="Burckhardt D."/>
            <person name="Oertli M."/>
            <person name="Naumann U."/>
            <person name="Petersen F."/>
            <person name="Wong J."/>
        </authorList>
    </citation>
    <scope>NUCLEOTIDE SEQUENCE</scope>
    <source>
        <strain evidence="20">GSM-AAB239-AS_SAM_17_03QT</strain>
    </source>
</reference>
<feature type="compositionally biased region" description="Low complexity" evidence="17">
    <location>
        <begin position="67"/>
        <end position="76"/>
    </location>
</feature>
<evidence type="ECO:0000256" key="1">
    <source>
        <dbReference type="ARBA" id="ARBA00000928"/>
    </source>
</evidence>
<sequence length="578" mass="64744">MPLAGFLPCSSLILRHHSPLLLSFLSKTLSFPLLRHSRHYAHRPLSSSSSSSSSLRHNIKHHHRTMTTTTTTTTNPNPNPNPRPRKKSRNDSPEYLLRHRLGLCSRDADLDEALRLYDAARADSVPLSLDHYNPLLYLCALGASSTPSRGFEIYDQMLRDGVAPNEATFTSLARIAAVEEKPELAFDLVRKMQSLDIPPRLRSYGPALFGFCKKGDFLNAHEVENHMEANGIVPEESELAALLKVNADSERGEDVYRVLQRMRGLVRRVTEETAGTVEEWFRSDAAEGVGVEEWDEGKVREGVRKGGGGWHGVGWLGKGRWNVGRSEMDGDGVCRTCGEKLVCIDIDPVETREFASSLANLACQREVRTDFVGFQEWLDRHGPFDAVVDGANVGLYSQHNFSFFQLNSVVNGLRQMSPSKKLPLVILHSRRVKGGPADTPNNKRLIESWRRAGSLYTTPNGSNDDWYWLYAAVSCGSLLVTNDEMRDHLFELLGTSFFPRWKEKHQVRLTYGKHGKQGPNFHMPPPYSIVIQESERGSWHIPTVSGDDIETPRQWVCATRDANAVSYSSCAKLAHIAS</sequence>
<evidence type="ECO:0000256" key="5">
    <source>
        <dbReference type="ARBA" id="ARBA00012179"/>
    </source>
</evidence>
<evidence type="ECO:0000313" key="20">
    <source>
        <dbReference type="EMBL" id="KAJ6800905.1"/>
    </source>
</evidence>
<comment type="cofactor">
    <cofactor evidence="2">
        <name>Mg(2+)</name>
        <dbReference type="ChEBI" id="CHEBI:18420"/>
    </cofactor>
</comment>
<comment type="caution">
    <text evidence="20">The sequence shown here is derived from an EMBL/GenBank/DDBJ whole genome shotgun (WGS) entry which is preliminary data.</text>
</comment>
<evidence type="ECO:0000256" key="9">
    <source>
        <dbReference type="ARBA" id="ARBA00022737"/>
    </source>
</evidence>
<feature type="domain" description="PRORP" evidence="18">
    <location>
        <begin position="328"/>
        <end position="557"/>
    </location>
</feature>
<evidence type="ECO:0000256" key="11">
    <source>
        <dbReference type="ARBA" id="ARBA00022833"/>
    </source>
</evidence>
<keyword evidence="13" id="KW-0809">Transit peptide</keyword>
<comment type="similarity">
    <text evidence="4">Belongs to the PPR family. P subfamily.</text>
</comment>
<dbReference type="InterPro" id="IPR002885">
    <property type="entry name" value="PPR_rpt"/>
</dbReference>
<accession>A0AAX6EA83</accession>
<comment type="catalytic activity">
    <reaction evidence="1">
        <text>Endonucleolytic cleavage of RNA, removing 5'-extranucleotides from tRNA precursor.</text>
        <dbReference type="EC" id="3.1.26.5"/>
    </reaction>
</comment>
<dbReference type="FunFam" id="3.40.50.11980:FF:000002">
    <property type="entry name" value="Proteinaceous RNase P 2"/>
    <property type="match status" value="1"/>
</dbReference>
<evidence type="ECO:0000256" key="7">
    <source>
        <dbReference type="ARBA" id="ARBA00022722"/>
    </source>
</evidence>
<dbReference type="Proteomes" id="UP001140949">
    <property type="component" value="Unassembled WGS sequence"/>
</dbReference>
<evidence type="ECO:0000256" key="15">
    <source>
        <dbReference type="ARBA" id="ARBA00023211"/>
    </source>
</evidence>
<organism evidence="20 21">
    <name type="scientific">Iris pallida</name>
    <name type="common">Sweet iris</name>
    <dbReference type="NCBI Taxonomy" id="29817"/>
    <lineage>
        <taxon>Eukaryota</taxon>
        <taxon>Viridiplantae</taxon>
        <taxon>Streptophyta</taxon>
        <taxon>Embryophyta</taxon>
        <taxon>Tracheophyta</taxon>
        <taxon>Spermatophyta</taxon>
        <taxon>Magnoliopsida</taxon>
        <taxon>Liliopsida</taxon>
        <taxon>Asparagales</taxon>
        <taxon>Iridaceae</taxon>
        <taxon>Iridoideae</taxon>
        <taxon>Irideae</taxon>
        <taxon>Iris</taxon>
    </lineage>
</organism>
<dbReference type="EC" id="3.1.26.5" evidence="5"/>
<dbReference type="Gene3D" id="3.40.50.11980">
    <property type="match status" value="1"/>
</dbReference>
<evidence type="ECO:0000256" key="13">
    <source>
        <dbReference type="ARBA" id="ARBA00022946"/>
    </source>
</evidence>
<evidence type="ECO:0000256" key="2">
    <source>
        <dbReference type="ARBA" id="ARBA00001946"/>
    </source>
</evidence>
<evidence type="ECO:0000313" key="21">
    <source>
        <dbReference type="Proteomes" id="UP001140949"/>
    </source>
</evidence>
<evidence type="ECO:0000259" key="19">
    <source>
        <dbReference type="Pfam" id="PF17177"/>
    </source>
</evidence>
<dbReference type="FunFam" id="1.25.40.10:FF:000339">
    <property type="entry name" value="Proteinaceous RNase P 1, chloroplastic/mitochondrial"/>
    <property type="match status" value="1"/>
</dbReference>
<name>A0AAX6EA83_IRIPA</name>
<dbReference type="Pfam" id="PF16953">
    <property type="entry name" value="PRORP"/>
    <property type="match status" value="1"/>
</dbReference>
<gene>
    <name evidence="20" type="ORF">M6B38_202580</name>
</gene>
<dbReference type="GO" id="GO:0001682">
    <property type="term" value="P:tRNA 5'-leader removal"/>
    <property type="evidence" value="ECO:0007669"/>
    <property type="project" value="UniProtKB-ARBA"/>
</dbReference>
<protein>
    <recommendedName>
        <fullName evidence="5">ribonuclease P</fullName>
        <ecNumber evidence="5">3.1.26.5</ecNumber>
    </recommendedName>
</protein>
<comment type="subcellular location">
    <subcellularLocation>
        <location evidence="3">Mitochondrion</location>
    </subcellularLocation>
</comment>
<keyword evidence="15" id="KW-0464">Manganese</keyword>
<keyword evidence="8" id="KW-0479">Metal-binding</keyword>
<feature type="domain" description="PROP1-like PPR" evidence="19">
    <location>
        <begin position="85"/>
        <end position="287"/>
    </location>
</feature>
<keyword evidence="12" id="KW-0460">Magnesium</keyword>
<evidence type="ECO:0000256" key="8">
    <source>
        <dbReference type="ARBA" id="ARBA00022723"/>
    </source>
</evidence>
<evidence type="ECO:0000256" key="14">
    <source>
        <dbReference type="ARBA" id="ARBA00023128"/>
    </source>
</evidence>
<evidence type="ECO:0000256" key="16">
    <source>
        <dbReference type="PROSITE-ProRule" id="PRU00708"/>
    </source>
</evidence>
<keyword evidence="10" id="KW-0378">Hydrolase</keyword>
<evidence type="ECO:0000259" key="18">
    <source>
        <dbReference type="Pfam" id="PF16953"/>
    </source>
</evidence>
<dbReference type="PROSITE" id="PS51375">
    <property type="entry name" value="PPR"/>
    <property type="match status" value="1"/>
</dbReference>
<dbReference type="AlphaFoldDB" id="A0AAX6EA83"/>
<evidence type="ECO:0000256" key="6">
    <source>
        <dbReference type="ARBA" id="ARBA00022694"/>
    </source>
</evidence>
<dbReference type="Pfam" id="PF17177">
    <property type="entry name" value="PPR_long"/>
    <property type="match status" value="1"/>
</dbReference>
<keyword evidence="9" id="KW-0677">Repeat</keyword>
<keyword evidence="21" id="KW-1185">Reference proteome</keyword>
<feature type="repeat" description="PPR" evidence="16">
    <location>
        <begin position="200"/>
        <end position="234"/>
    </location>
</feature>
<dbReference type="PANTHER" id="PTHR13547">
    <property type="match status" value="1"/>
</dbReference>
<proteinExistence type="inferred from homology"/>
<keyword evidence="7" id="KW-0540">Nuclease</keyword>
<dbReference type="GO" id="GO:0046872">
    <property type="term" value="F:metal ion binding"/>
    <property type="evidence" value="ECO:0007669"/>
    <property type="project" value="UniProtKB-KW"/>
</dbReference>
<evidence type="ECO:0000256" key="4">
    <source>
        <dbReference type="ARBA" id="ARBA00007626"/>
    </source>
</evidence>
<evidence type="ECO:0000256" key="3">
    <source>
        <dbReference type="ARBA" id="ARBA00004173"/>
    </source>
</evidence>
<dbReference type="Gene3D" id="1.25.40.10">
    <property type="entry name" value="Tetratricopeptide repeat domain"/>
    <property type="match status" value="1"/>
</dbReference>
<keyword evidence="6" id="KW-0819">tRNA processing</keyword>
<dbReference type="GO" id="GO:0005739">
    <property type="term" value="C:mitochondrion"/>
    <property type="evidence" value="ECO:0007669"/>
    <property type="project" value="UniProtKB-SubCell"/>
</dbReference>